<proteinExistence type="predicted"/>
<reference evidence="2" key="1">
    <citation type="journal article" date="2016" name="Ticks Tick Borne Dis.">
        <title>De novo assembly and annotation of the salivary gland transcriptome of Rhipicephalus appendiculatus male and female ticks during blood feeding.</title>
        <authorList>
            <person name="de Castro M.H."/>
            <person name="de Klerk D."/>
            <person name="Pienaar R."/>
            <person name="Latif A.A."/>
            <person name="Rees D.J."/>
            <person name="Mans B.J."/>
        </authorList>
    </citation>
    <scope>NUCLEOTIDE SEQUENCE</scope>
    <source>
        <tissue evidence="2">Salivary glands</tissue>
    </source>
</reference>
<dbReference type="AlphaFoldDB" id="A0A131YBJ8"/>
<feature type="compositionally biased region" description="Basic and acidic residues" evidence="1">
    <location>
        <begin position="1"/>
        <end position="15"/>
    </location>
</feature>
<name>A0A131YBJ8_RHIAP</name>
<sequence>MSPVADDRNCEKANEPQHSCNEHSACLPKSSLVHSDSSNHQQFTHHNSSQLVHVPCVVEHTGHPTWEKAFKEFIFRPQHITSNTASKNGASTAFCSLFPRALVSALWKDP</sequence>
<protein>
    <submittedName>
        <fullName evidence="2">Uncharacterized protein</fullName>
    </submittedName>
</protein>
<evidence type="ECO:0000256" key="1">
    <source>
        <dbReference type="SAM" id="MobiDB-lite"/>
    </source>
</evidence>
<organism evidence="2">
    <name type="scientific">Rhipicephalus appendiculatus</name>
    <name type="common">Brown ear tick</name>
    <dbReference type="NCBI Taxonomy" id="34631"/>
    <lineage>
        <taxon>Eukaryota</taxon>
        <taxon>Metazoa</taxon>
        <taxon>Ecdysozoa</taxon>
        <taxon>Arthropoda</taxon>
        <taxon>Chelicerata</taxon>
        <taxon>Arachnida</taxon>
        <taxon>Acari</taxon>
        <taxon>Parasitiformes</taxon>
        <taxon>Ixodida</taxon>
        <taxon>Ixodoidea</taxon>
        <taxon>Ixodidae</taxon>
        <taxon>Rhipicephalinae</taxon>
        <taxon>Rhipicephalus</taxon>
        <taxon>Rhipicephalus</taxon>
    </lineage>
</organism>
<accession>A0A131YBJ8</accession>
<feature type="region of interest" description="Disordered" evidence="1">
    <location>
        <begin position="1"/>
        <end position="23"/>
    </location>
</feature>
<evidence type="ECO:0000313" key="2">
    <source>
        <dbReference type="EMBL" id="JAP76267.1"/>
    </source>
</evidence>
<dbReference type="EMBL" id="GEDV01012290">
    <property type="protein sequence ID" value="JAP76267.1"/>
    <property type="molecule type" value="Transcribed_RNA"/>
</dbReference>